<dbReference type="PANTHER" id="PTHR43214:SF38">
    <property type="entry name" value="NITRATE_NITRITE RESPONSE REGULATOR PROTEIN NARL"/>
    <property type="match status" value="1"/>
</dbReference>
<dbReference type="Proteomes" id="UP000001557">
    <property type="component" value="Chromosome"/>
</dbReference>
<dbReference type="InterPro" id="IPR039420">
    <property type="entry name" value="WalR-like"/>
</dbReference>
<reference evidence="3 4" key="1">
    <citation type="submission" date="2007-02" db="EMBL/GenBank/DDBJ databases">
        <title>Complete sequence of chromosome of Shewanella baltica OS155.</title>
        <authorList>
            <consortium name="US DOE Joint Genome Institute"/>
            <person name="Copeland A."/>
            <person name="Lucas S."/>
            <person name="Lapidus A."/>
            <person name="Barry K."/>
            <person name="Detter J.C."/>
            <person name="Glavina del Rio T."/>
            <person name="Hammon N."/>
            <person name="Israni S."/>
            <person name="Dalin E."/>
            <person name="Tice H."/>
            <person name="Pitluck S."/>
            <person name="Sims D.R."/>
            <person name="Brettin T."/>
            <person name="Bruce D."/>
            <person name="Han C."/>
            <person name="Tapia R."/>
            <person name="Brainard J."/>
            <person name="Schmutz J."/>
            <person name="Larimer F."/>
            <person name="Land M."/>
            <person name="Hauser L."/>
            <person name="Kyrpides N."/>
            <person name="Mikhailova N."/>
            <person name="Brettar I."/>
            <person name="Klappenbach J."/>
            <person name="Konstantinidis K."/>
            <person name="Rodrigues J."/>
            <person name="Tiedje J."/>
            <person name="Richardson P."/>
        </authorList>
    </citation>
    <scope>NUCLEOTIDE SEQUENCE [LARGE SCALE GENOMIC DNA]</scope>
    <source>
        <strain evidence="4">OS155 / ATCC BAA-1091</strain>
    </source>
</reference>
<dbReference type="PROSITE" id="PS50043">
    <property type="entry name" value="HTH_LUXR_2"/>
    <property type="match status" value="1"/>
</dbReference>
<proteinExistence type="predicted"/>
<evidence type="ECO:0000259" key="2">
    <source>
        <dbReference type="PROSITE" id="PS50043"/>
    </source>
</evidence>
<dbReference type="InterPro" id="IPR016032">
    <property type="entry name" value="Sig_transdc_resp-reg_C-effctor"/>
</dbReference>
<evidence type="ECO:0000313" key="3">
    <source>
        <dbReference type="EMBL" id="ABN62977.1"/>
    </source>
</evidence>
<evidence type="ECO:0000256" key="1">
    <source>
        <dbReference type="ARBA" id="ARBA00023125"/>
    </source>
</evidence>
<sequence>MECLKIKLKRLVKHTILLIDNTFQGGESLSTINELVFLHQMAAPCHLALLAESIGLKTRVVKHAAELDLDKSRRSFYLITQKGSALDNKGIPLLASRLVSHFPVALYQVERDSLDQESAMLLGIRGLLFADQRLDLMLTGLRKMVAEELWYDRTLLSKVFRRVVQKLDGNNEMPSDSVAMLQMLTSRERTIIQFVSSGARNKEIAHRLCISEHTVKAHISSIFRKTQSRNRVELLRWAQTYQTHFELCS</sequence>
<dbReference type="CDD" id="cd06170">
    <property type="entry name" value="LuxR_C_like"/>
    <property type="match status" value="1"/>
</dbReference>
<dbReference type="AlphaFoldDB" id="A3D8B4"/>
<dbReference type="SUPFAM" id="SSF46894">
    <property type="entry name" value="C-terminal effector domain of the bipartite response regulators"/>
    <property type="match status" value="1"/>
</dbReference>
<evidence type="ECO:0000313" key="4">
    <source>
        <dbReference type="Proteomes" id="UP000001557"/>
    </source>
</evidence>
<dbReference type="GO" id="GO:0006355">
    <property type="term" value="P:regulation of DNA-templated transcription"/>
    <property type="evidence" value="ECO:0007669"/>
    <property type="project" value="InterPro"/>
</dbReference>
<dbReference type="InterPro" id="IPR000792">
    <property type="entry name" value="Tscrpt_reg_LuxR_C"/>
</dbReference>
<dbReference type="Pfam" id="PF00196">
    <property type="entry name" value="GerE"/>
    <property type="match status" value="1"/>
</dbReference>
<gene>
    <name evidence="3" type="ordered locus">Sbal_3500</name>
</gene>
<dbReference type="GO" id="GO:0003677">
    <property type="term" value="F:DNA binding"/>
    <property type="evidence" value="ECO:0007669"/>
    <property type="project" value="UniProtKB-KW"/>
</dbReference>
<dbReference type="Gene3D" id="1.10.10.10">
    <property type="entry name" value="Winged helix-like DNA-binding domain superfamily/Winged helix DNA-binding domain"/>
    <property type="match status" value="1"/>
</dbReference>
<dbReference type="Gene3D" id="3.40.50.2300">
    <property type="match status" value="1"/>
</dbReference>
<organism evidence="3 4">
    <name type="scientific">Shewanella baltica (strain OS155 / ATCC BAA-1091)</name>
    <dbReference type="NCBI Taxonomy" id="325240"/>
    <lineage>
        <taxon>Bacteria</taxon>
        <taxon>Pseudomonadati</taxon>
        <taxon>Pseudomonadota</taxon>
        <taxon>Gammaproteobacteria</taxon>
        <taxon>Alteromonadales</taxon>
        <taxon>Shewanellaceae</taxon>
        <taxon>Shewanella</taxon>
    </lineage>
</organism>
<dbReference type="KEGG" id="sbl:Sbal_3500"/>
<protein>
    <submittedName>
        <fullName evidence="3">Transcriptional regulator, LuxR family</fullName>
    </submittedName>
</protein>
<keyword evidence="4" id="KW-1185">Reference proteome</keyword>
<dbReference type="STRING" id="325240.Sbal_3500"/>
<dbReference type="SMART" id="SM00421">
    <property type="entry name" value="HTH_LUXR"/>
    <property type="match status" value="1"/>
</dbReference>
<name>A3D8B4_SHEB5</name>
<keyword evidence="1" id="KW-0238">DNA-binding</keyword>
<dbReference type="HOGENOM" id="CLU_000445_90_7_6"/>
<feature type="domain" description="HTH luxR-type" evidence="2">
    <location>
        <begin position="177"/>
        <end position="242"/>
    </location>
</feature>
<dbReference type="PROSITE" id="PS00622">
    <property type="entry name" value="HTH_LUXR_1"/>
    <property type="match status" value="1"/>
</dbReference>
<dbReference type="EMBL" id="CP000563">
    <property type="protein sequence ID" value="ABN62977.1"/>
    <property type="molecule type" value="Genomic_DNA"/>
</dbReference>
<dbReference type="PANTHER" id="PTHR43214">
    <property type="entry name" value="TWO-COMPONENT RESPONSE REGULATOR"/>
    <property type="match status" value="1"/>
</dbReference>
<accession>A3D8B4</accession>
<dbReference type="InterPro" id="IPR036388">
    <property type="entry name" value="WH-like_DNA-bd_sf"/>
</dbReference>
<dbReference type="PRINTS" id="PR00038">
    <property type="entry name" value="HTHLUXR"/>
</dbReference>